<dbReference type="InterPro" id="IPR046341">
    <property type="entry name" value="SET_dom_sf"/>
</dbReference>
<accession>A0ABN0FUQ1</accession>
<protein>
    <submittedName>
        <fullName evidence="9">Nuclear protein SET</fullName>
    </submittedName>
</protein>
<dbReference type="PANTHER" id="PTHR22884">
    <property type="entry name" value="SET DOMAIN PROTEINS"/>
    <property type="match status" value="1"/>
</dbReference>
<evidence type="ECO:0000256" key="3">
    <source>
        <dbReference type="ARBA" id="ARBA00022603"/>
    </source>
</evidence>
<feature type="compositionally biased region" description="Basic and acidic residues" evidence="6">
    <location>
        <begin position="12"/>
        <end position="23"/>
    </location>
</feature>
<dbReference type="SUPFAM" id="SSF82199">
    <property type="entry name" value="SET domain"/>
    <property type="match status" value="1"/>
</dbReference>
<keyword evidence="2" id="KW-0158">Chromosome</keyword>
<keyword evidence="10" id="KW-1185">Reference proteome</keyword>
<evidence type="ECO:0000313" key="9">
    <source>
        <dbReference type="EMBL" id="EIN02582.1"/>
    </source>
</evidence>
<comment type="subcellular location">
    <subcellularLocation>
        <location evidence="1">Chromosome</location>
    </subcellularLocation>
</comment>
<keyword evidence="4" id="KW-0808">Transferase</keyword>
<organism evidence="9 10">
    <name type="scientific">Paraburkholderia hospita</name>
    <dbReference type="NCBI Taxonomy" id="169430"/>
    <lineage>
        <taxon>Bacteria</taxon>
        <taxon>Pseudomonadati</taxon>
        <taxon>Pseudomonadota</taxon>
        <taxon>Betaproteobacteria</taxon>
        <taxon>Burkholderiales</taxon>
        <taxon>Burkholderiaceae</taxon>
        <taxon>Paraburkholderia</taxon>
    </lineage>
</organism>
<dbReference type="Pfam" id="PF00856">
    <property type="entry name" value="SET"/>
    <property type="match status" value="1"/>
</dbReference>
<dbReference type="Gene3D" id="2.170.270.10">
    <property type="entry name" value="SET domain"/>
    <property type="match status" value="1"/>
</dbReference>
<dbReference type="PROSITE" id="PS50868">
    <property type="entry name" value="POST_SET"/>
    <property type="match status" value="1"/>
</dbReference>
<dbReference type="InterPro" id="IPR001214">
    <property type="entry name" value="SET_dom"/>
</dbReference>
<gene>
    <name evidence="9" type="ORF">WQE_03202</name>
</gene>
<dbReference type="EMBL" id="AKAU01000017">
    <property type="protein sequence ID" value="EIN02582.1"/>
    <property type="molecule type" value="Genomic_DNA"/>
</dbReference>
<feature type="region of interest" description="Disordered" evidence="6">
    <location>
        <begin position="1"/>
        <end position="23"/>
    </location>
</feature>
<dbReference type="InterPro" id="IPR050777">
    <property type="entry name" value="SET2_Histone-Lys_MeTrsfase"/>
</dbReference>
<evidence type="ECO:0000259" key="8">
    <source>
        <dbReference type="PROSITE" id="PS50868"/>
    </source>
</evidence>
<evidence type="ECO:0000256" key="2">
    <source>
        <dbReference type="ARBA" id="ARBA00022454"/>
    </source>
</evidence>
<dbReference type="Proteomes" id="UP000004980">
    <property type="component" value="Unassembled WGS sequence"/>
</dbReference>
<keyword evidence="3" id="KW-0489">Methyltransferase</keyword>
<evidence type="ECO:0000259" key="7">
    <source>
        <dbReference type="PROSITE" id="PS50280"/>
    </source>
</evidence>
<dbReference type="PROSITE" id="PS50280">
    <property type="entry name" value="SET"/>
    <property type="match status" value="1"/>
</dbReference>
<name>A0ABN0FUQ1_9BURK</name>
<feature type="domain" description="Post-SET" evidence="8">
    <location>
        <begin position="151"/>
        <end position="167"/>
    </location>
</feature>
<sequence>MQDGSDMLRPYRGREDKDISKGNETMRLRRITARRSAVHGKGLFALRPLAAGERLIEYKGEVTSWRRAAARQRSEAGHTFVFGLSDGRVIDGSRDGNSARFLNHACTPNCEAIETGDRVFIHALTGIRPGDELFIDYSLEIDGEMTEDIRAQYACHCGDSACRGSMLGSETTAK</sequence>
<reference evidence="9 10" key="1">
    <citation type="journal article" date="2012" name="J. Bacteriol.">
        <title>Draft Genome Sequence of the Soil Bacterium Burkholderia terrae Strain BS001, Which Interacts with Fungal Surface Structures.</title>
        <authorList>
            <person name="Nazir R."/>
            <person name="Hansen M.A."/>
            <person name="Sorensen S."/>
            <person name="van Elsas J.D."/>
        </authorList>
    </citation>
    <scope>NUCLEOTIDE SEQUENCE [LARGE SCALE GENOMIC DNA]</scope>
    <source>
        <strain evidence="9 10">BS001</strain>
    </source>
</reference>
<keyword evidence="5" id="KW-0949">S-adenosyl-L-methionine</keyword>
<dbReference type="InterPro" id="IPR003616">
    <property type="entry name" value="Post-SET_dom"/>
</dbReference>
<evidence type="ECO:0000256" key="4">
    <source>
        <dbReference type="ARBA" id="ARBA00022679"/>
    </source>
</evidence>
<evidence type="ECO:0000313" key="10">
    <source>
        <dbReference type="Proteomes" id="UP000004980"/>
    </source>
</evidence>
<evidence type="ECO:0000256" key="1">
    <source>
        <dbReference type="ARBA" id="ARBA00004286"/>
    </source>
</evidence>
<proteinExistence type="predicted"/>
<evidence type="ECO:0000256" key="6">
    <source>
        <dbReference type="SAM" id="MobiDB-lite"/>
    </source>
</evidence>
<evidence type="ECO:0000256" key="5">
    <source>
        <dbReference type="ARBA" id="ARBA00022691"/>
    </source>
</evidence>
<comment type="caution">
    <text evidence="9">The sequence shown here is derived from an EMBL/GenBank/DDBJ whole genome shotgun (WGS) entry which is preliminary data.</text>
</comment>
<dbReference type="SMART" id="SM00317">
    <property type="entry name" value="SET"/>
    <property type="match status" value="1"/>
</dbReference>
<feature type="domain" description="SET" evidence="7">
    <location>
        <begin position="29"/>
        <end position="138"/>
    </location>
</feature>